<organism evidence="3 4">
    <name type="scientific">Clostridium perfringens</name>
    <dbReference type="NCBI Taxonomy" id="1502"/>
    <lineage>
        <taxon>Bacteria</taxon>
        <taxon>Bacillati</taxon>
        <taxon>Bacillota</taxon>
        <taxon>Clostridia</taxon>
        <taxon>Eubacteriales</taxon>
        <taxon>Clostridiaceae</taxon>
        <taxon>Clostridium</taxon>
    </lineage>
</organism>
<dbReference type="PANTHER" id="PTHR31750">
    <property type="entry name" value="PROTEIN STAY-GREEN 1, CHLOROPLASTIC-RELATED"/>
    <property type="match status" value="1"/>
</dbReference>
<dbReference type="Pfam" id="PF12638">
    <property type="entry name" value="Staygreen"/>
    <property type="match status" value="1"/>
</dbReference>
<comment type="caution">
    <text evidence="3">The sequence shown here is derived from an EMBL/GenBank/DDBJ whole genome shotgun (WGS) entry which is preliminary data.</text>
</comment>
<proteinExistence type="predicted"/>
<dbReference type="Proteomes" id="UP001288944">
    <property type="component" value="Unassembled WGS sequence"/>
</dbReference>
<dbReference type="AlphaFoldDB" id="A0AAW9KKQ3"/>
<name>A0AAW9KKQ3_CLOPF</name>
<dbReference type="PANTHER" id="PTHR31750:SF4">
    <property type="entry name" value="LP06106P"/>
    <property type="match status" value="1"/>
</dbReference>
<feature type="domain" description="Staygreen protein" evidence="2">
    <location>
        <begin position="2"/>
        <end position="109"/>
    </location>
</feature>
<accession>A0AAW9KKQ3</accession>
<sequence>MVSIGGGYDQIKVSVNDDEMHGEWHEKNGKNILYLYVNVDGEENDIDKIKKKDKIYRRRLPLIINSIILSDRQLIEKYPHLDNSDVFIKFNSKYEDFYKVENWGKLKDYKYIQETYDNSYHYNLVEKFQLVEGETRKKKNKANNEEEVILNLLNPYIQTQLCVLYGTGII</sequence>
<evidence type="ECO:0000259" key="2">
    <source>
        <dbReference type="Pfam" id="PF12638"/>
    </source>
</evidence>
<evidence type="ECO:0000256" key="1">
    <source>
        <dbReference type="ARBA" id="ARBA00022946"/>
    </source>
</evidence>
<feature type="non-terminal residue" evidence="3">
    <location>
        <position position="170"/>
    </location>
</feature>
<reference evidence="3" key="1">
    <citation type="submission" date="2019-11" db="EMBL/GenBank/DDBJ databases">
        <title>Characterization of Clostridium perfringens isolates from swine manure treated agricultural soils.</title>
        <authorList>
            <person name="Wushke S.T."/>
        </authorList>
    </citation>
    <scope>NUCLEOTIDE SEQUENCE</scope>
    <source>
        <strain evidence="3">X62</strain>
    </source>
</reference>
<dbReference type="EMBL" id="WNUR01000779">
    <property type="protein sequence ID" value="MDZ7543069.1"/>
    <property type="molecule type" value="Genomic_DNA"/>
</dbReference>
<keyword evidence="1" id="KW-0809">Transit peptide</keyword>
<dbReference type="InterPro" id="IPR024438">
    <property type="entry name" value="Staygreen"/>
</dbReference>
<evidence type="ECO:0000313" key="3">
    <source>
        <dbReference type="EMBL" id="MDZ7543069.1"/>
    </source>
</evidence>
<gene>
    <name evidence="3" type="ORF">GNF83_18190</name>
</gene>
<protein>
    <recommendedName>
        <fullName evidence="2">Staygreen protein domain-containing protein</fullName>
    </recommendedName>
</protein>
<evidence type="ECO:0000313" key="4">
    <source>
        <dbReference type="Proteomes" id="UP001288944"/>
    </source>
</evidence>